<keyword evidence="5" id="KW-0812">Transmembrane</keyword>
<sequence length="493" mass="56705">MAFSRFRIILLSSFFICLFLCVVLVVNFEEPLNYRYMHQLSKLKFNYMFGSRLQINDTEGKRINDSEKKSGDRGCTTCTGSQVLNFWKKELTGCAKIYRDIAASPIQWQTEEDVIKNITELQKCQWHKQELAAEEFRSELKRCCNAVSDCLVTQKNTPVGTELTYEAEPKRKLKITHQIFAIFPKNSSFSSRQYKRCAVIGNGGILTNSSCGAEIDQADFVFRCNLPPVGGQFTQDVGTKTNLVTANPSIIAERYSELHDRRRPFFTNLIVYNDALLLLPAFSYTINTGRSFRALYTLQDFQAKQKVVFFNPVYLNRLAGFWRTRGIQVKRLSTGIMIVSLALELCEEVWIYGFWPFGKDIEGKVMPHHYFDNQLPKPSIHSMPTEFHHLLQMHSKGMIKLQMTHCRANPKLEFRLAWSVGLNARSVYPSVCVCRYVRISACVCGYACACLSVCRCTCACLSVYRAARRFRRKRHDYTCATILKLQEDDQTLE</sequence>
<reference evidence="12 13" key="1">
    <citation type="journal article" date="2018" name="Nat. Ecol. Evol.">
        <title>Shark genomes provide insights into elasmobranch evolution and the origin of vertebrates.</title>
        <authorList>
            <person name="Hara Y"/>
            <person name="Yamaguchi K"/>
            <person name="Onimaru K"/>
            <person name="Kadota M"/>
            <person name="Koyanagi M"/>
            <person name="Keeley SD"/>
            <person name="Tatsumi K"/>
            <person name="Tanaka K"/>
            <person name="Motone F"/>
            <person name="Kageyama Y"/>
            <person name="Nozu R"/>
            <person name="Adachi N"/>
            <person name="Nishimura O"/>
            <person name="Nakagawa R"/>
            <person name="Tanegashima C"/>
            <person name="Kiyatake I"/>
            <person name="Matsumoto R"/>
            <person name="Murakumo K"/>
            <person name="Nishida K"/>
            <person name="Terakita A"/>
            <person name="Kuratani S"/>
            <person name="Sato K"/>
            <person name="Hyodo S Kuraku.S."/>
        </authorList>
    </citation>
    <scope>NUCLEOTIDE SEQUENCE [LARGE SCALE GENOMIC DNA]</scope>
</reference>
<dbReference type="GO" id="GO:0009311">
    <property type="term" value="P:oligosaccharide metabolic process"/>
    <property type="evidence" value="ECO:0007669"/>
    <property type="project" value="TreeGrafter"/>
</dbReference>
<accession>A0A401NPV9</accession>
<name>A0A401NPV9_SCYTO</name>
<keyword evidence="4" id="KW-0808">Transferase</keyword>
<dbReference type="GO" id="GO:0003828">
    <property type="term" value="F:alpha-N-acetylneuraminate alpha-2,8-sialyltransferase activity"/>
    <property type="evidence" value="ECO:0007669"/>
    <property type="project" value="TreeGrafter"/>
</dbReference>
<keyword evidence="10" id="KW-1015">Disulfide bond</keyword>
<keyword evidence="11" id="KW-0325">Glycoprotein</keyword>
<dbReference type="GO" id="GO:0006491">
    <property type="term" value="P:N-glycan processing"/>
    <property type="evidence" value="ECO:0007669"/>
    <property type="project" value="TreeGrafter"/>
</dbReference>
<evidence type="ECO:0000256" key="2">
    <source>
        <dbReference type="ARBA" id="ARBA00006003"/>
    </source>
</evidence>
<evidence type="ECO:0000256" key="1">
    <source>
        <dbReference type="ARBA" id="ARBA00004323"/>
    </source>
</evidence>
<dbReference type="AlphaFoldDB" id="A0A401NPV9"/>
<evidence type="ECO:0000313" key="12">
    <source>
        <dbReference type="EMBL" id="GCB62906.1"/>
    </source>
</evidence>
<dbReference type="Proteomes" id="UP000288216">
    <property type="component" value="Unassembled WGS sequence"/>
</dbReference>
<dbReference type="InterPro" id="IPR038578">
    <property type="entry name" value="GT29-like_sf"/>
</dbReference>
<protein>
    <submittedName>
        <fullName evidence="12">Uncharacterized protein</fullName>
    </submittedName>
</protein>
<comment type="caution">
    <text evidence="12">The sequence shown here is derived from an EMBL/GenBank/DDBJ whole genome shotgun (WGS) entry which is preliminary data.</text>
</comment>
<evidence type="ECO:0000256" key="4">
    <source>
        <dbReference type="ARBA" id="ARBA00022679"/>
    </source>
</evidence>
<dbReference type="InterPro" id="IPR001675">
    <property type="entry name" value="Glyco_trans_29"/>
</dbReference>
<dbReference type="InterPro" id="IPR050943">
    <property type="entry name" value="Glycosyltr_29_Sialyltrsf"/>
</dbReference>
<evidence type="ECO:0000256" key="9">
    <source>
        <dbReference type="ARBA" id="ARBA00023136"/>
    </source>
</evidence>
<dbReference type="EMBL" id="BFAA01000013">
    <property type="protein sequence ID" value="GCB62906.1"/>
    <property type="molecule type" value="Genomic_DNA"/>
</dbReference>
<dbReference type="Gene3D" id="3.90.1480.20">
    <property type="entry name" value="Glycosyl transferase family 29"/>
    <property type="match status" value="1"/>
</dbReference>
<proteinExistence type="inferred from homology"/>
<comment type="subcellular location">
    <subcellularLocation>
        <location evidence="1">Golgi apparatus membrane</location>
        <topology evidence="1">Single-pass type II membrane protein</topology>
    </subcellularLocation>
</comment>
<evidence type="ECO:0000256" key="6">
    <source>
        <dbReference type="ARBA" id="ARBA00022968"/>
    </source>
</evidence>
<keyword evidence="7" id="KW-1133">Transmembrane helix</keyword>
<evidence type="ECO:0000256" key="3">
    <source>
        <dbReference type="ARBA" id="ARBA00022676"/>
    </source>
</evidence>
<keyword evidence="9" id="KW-0472">Membrane</keyword>
<dbReference type="STRING" id="75743.A0A401NPV9"/>
<dbReference type="GO" id="GO:0000139">
    <property type="term" value="C:Golgi membrane"/>
    <property type="evidence" value="ECO:0007669"/>
    <property type="project" value="UniProtKB-SubCell"/>
</dbReference>
<evidence type="ECO:0000313" key="13">
    <source>
        <dbReference type="Proteomes" id="UP000288216"/>
    </source>
</evidence>
<keyword evidence="8" id="KW-0333">Golgi apparatus</keyword>
<comment type="similarity">
    <text evidence="2">Belongs to the glycosyltransferase 29 family.</text>
</comment>
<dbReference type="PANTHER" id="PTHR11987:SF29">
    <property type="entry name" value="ALPHA-2,8-SIALYLTRANSFERASE 8F"/>
    <property type="match status" value="1"/>
</dbReference>
<evidence type="ECO:0000256" key="10">
    <source>
        <dbReference type="ARBA" id="ARBA00023157"/>
    </source>
</evidence>
<dbReference type="Pfam" id="PF00777">
    <property type="entry name" value="Glyco_transf_29"/>
    <property type="match status" value="1"/>
</dbReference>
<organism evidence="12 13">
    <name type="scientific">Scyliorhinus torazame</name>
    <name type="common">Cloudy catshark</name>
    <name type="synonym">Catulus torazame</name>
    <dbReference type="NCBI Taxonomy" id="75743"/>
    <lineage>
        <taxon>Eukaryota</taxon>
        <taxon>Metazoa</taxon>
        <taxon>Chordata</taxon>
        <taxon>Craniata</taxon>
        <taxon>Vertebrata</taxon>
        <taxon>Chondrichthyes</taxon>
        <taxon>Elasmobranchii</taxon>
        <taxon>Galeomorphii</taxon>
        <taxon>Galeoidea</taxon>
        <taxon>Carcharhiniformes</taxon>
        <taxon>Scyliorhinidae</taxon>
        <taxon>Scyliorhinus</taxon>
    </lineage>
</organism>
<keyword evidence="13" id="KW-1185">Reference proteome</keyword>
<evidence type="ECO:0000256" key="11">
    <source>
        <dbReference type="ARBA" id="ARBA00023180"/>
    </source>
</evidence>
<evidence type="ECO:0000256" key="8">
    <source>
        <dbReference type="ARBA" id="ARBA00023034"/>
    </source>
</evidence>
<dbReference type="OrthoDB" id="10264956at2759"/>
<keyword evidence="6" id="KW-0735">Signal-anchor</keyword>
<evidence type="ECO:0000256" key="7">
    <source>
        <dbReference type="ARBA" id="ARBA00022989"/>
    </source>
</evidence>
<dbReference type="FunFam" id="3.90.1480.20:FF:000001">
    <property type="entry name" value="ST8 alpha-N-acetyl-neuraminide alpha-2,8-sialyltransferase 2"/>
    <property type="match status" value="1"/>
</dbReference>
<keyword evidence="3" id="KW-0328">Glycosyltransferase</keyword>
<dbReference type="OMA" id="LTVHEEY"/>
<evidence type="ECO:0000256" key="5">
    <source>
        <dbReference type="ARBA" id="ARBA00022692"/>
    </source>
</evidence>
<dbReference type="PANTHER" id="PTHR11987">
    <property type="entry name" value="ALPHA-2,8-SIALYLTRANSFERASE"/>
    <property type="match status" value="1"/>
</dbReference>
<gene>
    <name evidence="12" type="ORF">scyTo_0000076</name>
</gene>